<evidence type="ECO:0000256" key="3">
    <source>
        <dbReference type="ARBA" id="ARBA00060902"/>
    </source>
</evidence>
<feature type="chain" id="PRO_5013358492" evidence="4">
    <location>
        <begin position="17"/>
        <end position="248"/>
    </location>
</feature>
<dbReference type="AlphaFoldDB" id="A0A1L8DPW8"/>
<name>A0A1L8DPW8_9DIPT</name>
<evidence type="ECO:0000256" key="4">
    <source>
        <dbReference type="SAM" id="SignalP"/>
    </source>
</evidence>
<feature type="signal peptide" evidence="4">
    <location>
        <begin position="1"/>
        <end position="16"/>
    </location>
</feature>
<evidence type="ECO:0000256" key="1">
    <source>
        <dbReference type="ARBA" id="ARBA00022729"/>
    </source>
</evidence>
<organism evidence="5">
    <name type="scientific">Nyssomyia neivai</name>
    <dbReference type="NCBI Taxonomy" id="330878"/>
    <lineage>
        <taxon>Eukaryota</taxon>
        <taxon>Metazoa</taxon>
        <taxon>Ecdysozoa</taxon>
        <taxon>Arthropoda</taxon>
        <taxon>Hexapoda</taxon>
        <taxon>Insecta</taxon>
        <taxon>Pterygota</taxon>
        <taxon>Neoptera</taxon>
        <taxon>Endopterygota</taxon>
        <taxon>Diptera</taxon>
        <taxon>Nematocera</taxon>
        <taxon>Psychodoidea</taxon>
        <taxon>Psychodidae</taxon>
        <taxon>Nyssomyia</taxon>
    </lineage>
</organism>
<evidence type="ECO:0000256" key="2">
    <source>
        <dbReference type="ARBA" id="ARBA00023108"/>
    </source>
</evidence>
<proteinExistence type="inferred from homology"/>
<dbReference type="Pfam" id="PF06585">
    <property type="entry name" value="JHBP"/>
    <property type="match status" value="1"/>
</dbReference>
<keyword evidence="2" id="KW-0090">Biological rhythms</keyword>
<reference evidence="5" key="1">
    <citation type="submission" date="2016-12" db="EMBL/GenBank/DDBJ databases">
        <title>An insight into the sialome and mialome of the sand fly, Nyssomyia neivai.</title>
        <authorList>
            <person name="Sebastian V."/>
            <person name="Goulart T.M."/>
            <person name="Oliveira W."/>
            <person name="Calvo E."/>
            <person name="Oliveira L.F."/>
            <person name="Pinto M.C."/>
            <person name="Rosselino A.M."/>
            <person name="Ribeiro J.M."/>
        </authorList>
    </citation>
    <scope>NUCLEOTIDE SEQUENCE</scope>
</reference>
<evidence type="ECO:0000313" key="5">
    <source>
        <dbReference type="EMBL" id="JAV08528.1"/>
    </source>
</evidence>
<dbReference type="InterPro" id="IPR038606">
    <property type="entry name" value="To_sf"/>
</dbReference>
<dbReference type="PANTHER" id="PTHR11008:SF40">
    <property type="entry name" value="PROTEIN TAKEOUT"/>
    <property type="match status" value="1"/>
</dbReference>
<accession>A0A1L8DPW8</accession>
<dbReference type="PANTHER" id="PTHR11008">
    <property type="entry name" value="PROTEIN TAKEOUT-LIKE PROTEIN"/>
    <property type="match status" value="1"/>
</dbReference>
<dbReference type="FunFam" id="3.15.10.30:FF:000001">
    <property type="entry name" value="Takeout-like protein 1"/>
    <property type="match status" value="1"/>
</dbReference>
<dbReference type="GO" id="GO:0005615">
    <property type="term" value="C:extracellular space"/>
    <property type="evidence" value="ECO:0007669"/>
    <property type="project" value="TreeGrafter"/>
</dbReference>
<dbReference type="InterPro" id="IPR010562">
    <property type="entry name" value="Haemolymph_juvenile_hormone-bd"/>
</dbReference>
<dbReference type="EMBL" id="GFDF01005556">
    <property type="protein sequence ID" value="JAV08528.1"/>
    <property type="molecule type" value="Transcribed_RNA"/>
</dbReference>
<protein>
    <submittedName>
        <fullName evidence="5">Putative hemolymph juvenile hormone binding protein</fullName>
    </submittedName>
</protein>
<dbReference type="Gene3D" id="3.15.10.30">
    <property type="entry name" value="Haemolymph juvenile hormone binding protein"/>
    <property type="match status" value="1"/>
</dbReference>
<keyword evidence="1 4" id="KW-0732">Signal</keyword>
<dbReference type="SMART" id="SM00700">
    <property type="entry name" value="JHBP"/>
    <property type="match status" value="1"/>
</dbReference>
<sequence>MKKVFLLSLTFVVISAKFPNNVKKCSYGDSQCLIESSQEVLRAAGNGFPGLNLIPLDPLHVDKVDIRQNTDSPVNINLFFRDIILKGLSQLKVYKMQGFEQNPRKIEMRAKLDKLVLNANYKAKGRILLLPINGEGKCNLTFDNWDAGWRFTVNKVQKNGKEYVKVDNSKLFFNTTRLHMDFENLFNGDKALSDNMNQFLDQNWNVILTELKPSLTEAISQILQNVVSGPFAKIPYSELFNDPSTSTN</sequence>
<comment type="similarity">
    <text evidence="3">Belongs to the TO family.</text>
</comment>
<dbReference type="GO" id="GO:0007623">
    <property type="term" value="P:circadian rhythm"/>
    <property type="evidence" value="ECO:0007669"/>
    <property type="project" value="UniProtKB-ARBA"/>
</dbReference>